<accession>A0A1I6MCE7</accession>
<dbReference type="Proteomes" id="UP000199024">
    <property type="component" value="Unassembled WGS sequence"/>
</dbReference>
<dbReference type="EMBL" id="FOZL01000001">
    <property type="protein sequence ID" value="SFS13262.1"/>
    <property type="molecule type" value="Genomic_DNA"/>
</dbReference>
<dbReference type="GO" id="GO:0043565">
    <property type="term" value="F:sequence-specific DNA binding"/>
    <property type="evidence" value="ECO:0007669"/>
    <property type="project" value="TreeGrafter"/>
</dbReference>
<dbReference type="InterPro" id="IPR036515">
    <property type="entry name" value="Transposase_17_sf"/>
</dbReference>
<dbReference type="PANTHER" id="PTHR36966:SF1">
    <property type="entry name" value="REP-ASSOCIATED TYROSINE TRANSPOSASE"/>
    <property type="match status" value="1"/>
</dbReference>
<organism evidence="2 3">
    <name type="scientific">Granulicella pectinivorans</name>
    <dbReference type="NCBI Taxonomy" id="474950"/>
    <lineage>
        <taxon>Bacteria</taxon>
        <taxon>Pseudomonadati</taxon>
        <taxon>Acidobacteriota</taxon>
        <taxon>Terriglobia</taxon>
        <taxon>Terriglobales</taxon>
        <taxon>Acidobacteriaceae</taxon>
        <taxon>Granulicella</taxon>
    </lineage>
</organism>
<dbReference type="RefSeq" id="WP_089839221.1">
    <property type="nucleotide sequence ID" value="NZ_FOZL01000001.1"/>
</dbReference>
<dbReference type="AlphaFoldDB" id="A0A1I6MCE7"/>
<dbReference type="NCBIfam" id="NF047646">
    <property type="entry name" value="REP_Tyr_transpos"/>
    <property type="match status" value="1"/>
</dbReference>
<reference evidence="2 3" key="1">
    <citation type="submission" date="2016-10" db="EMBL/GenBank/DDBJ databases">
        <authorList>
            <person name="de Groot N.N."/>
        </authorList>
    </citation>
    <scope>NUCLEOTIDE SEQUENCE [LARGE SCALE GENOMIC DNA]</scope>
    <source>
        <strain evidence="2 3">DSM 21001</strain>
    </source>
</reference>
<dbReference type="SMART" id="SM01321">
    <property type="entry name" value="Y1_Tnp"/>
    <property type="match status" value="1"/>
</dbReference>
<evidence type="ECO:0000259" key="1">
    <source>
        <dbReference type="SMART" id="SM01321"/>
    </source>
</evidence>
<name>A0A1I6MCE7_9BACT</name>
<proteinExistence type="predicted"/>
<keyword evidence="3" id="KW-1185">Reference proteome</keyword>
<sequence length="152" mass="18214">MPRGLVRYQREHHLHFVTFSCHKRKPYLSTPSSRNLFEQSLEKIRIRYAFEIRGYVIMPEHVHLLMSEPPKIILGDAIKALKLSVSIQSEQTPFWLPRYYDFNVFTTKKRIEKLRYMHRNPVTRGLVTDPTEWPWSSYIYYATGLQRTVQIT</sequence>
<dbReference type="InterPro" id="IPR052715">
    <property type="entry name" value="RAYT_transposase"/>
</dbReference>
<feature type="domain" description="Transposase IS200-like" evidence="1">
    <location>
        <begin position="10"/>
        <end position="120"/>
    </location>
</feature>
<gene>
    <name evidence="2" type="ORF">SAMN05421771_2258</name>
</gene>
<protein>
    <submittedName>
        <fullName evidence="2">Putative transposase</fullName>
    </submittedName>
</protein>
<dbReference type="PANTHER" id="PTHR36966">
    <property type="entry name" value="REP-ASSOCIATED TYROSINE TRANSPOSASE"/>
    <property type="match status" value="1"/>
</dbReference>
<dbReference type="InterPro" id="IPR002686">
    <property type="entry name" value="Transposase_17"/>
</dbReference>
<dbReference type="GO" id="GO:0006313">
    <property type="term" value="P:DNA transposition"/>
    <property type="evidence" value="ECO:0007669"/>
    <property type="project" value="InterPro"/>
</dbReference>
<dbReference type="SUPFAM" id="SSF143422">
    <property type="entry name" value="Transposase IS200-like"/>
    <property type="match status" value="1"/>
</dbReference>
<evidence type="ECO:0000313" key="2">
    <source>
        <dbReference type="EMBL" id="SFS13262.1"/>
    </source>
</evidence>
<evidence type="ECO:0000313" key="3">
    <source>
        <dbReference type="Proteomes" id="UP000199024"/>
    </source>
</evidence>
<dbReference type="Gene3D" id="3.30.70.1290">
    <property type="entry name" value="Transposase IS200-like"/>
    <property type="match status" value="1"/>
</dbReference>
<dbReference type="OrthoDB" id="9794403at2"/>
<dbReference type="GO" id="GO:0004803">
    <property type="term" value="F:transposase activity"/>
    <property type="evidence" value="ECO:0007669"/>
    <property type="project" value="InterPro"/>
</dbReference>
<dbReference type="STRING" id="474950.SAMN05421771_2258"/>
<dbReference type="Pfam" id="PF01797">
    <property type="entry name" value="Y1_Tnp"/>
    <property type="match status" value="1"/>
</dbReference>